<organism evidence="3">
    <name type="scientific">Flavobacterium sp. CFS9</name>
    <dbReference type="NCBI Taxonomy" id="3143118"/>
    <lineage>
        <taxon>Bacteria</taxon>
        <taxon>Pseudomonadati</taxon>
        <taxon>Bacteroidota</taxon>
        <taxon>Flavobacteriia</taxon>
        <taxon>Flavobacteriales</taxon>
        <taxon>Flavobacteriaceae</taxon>
        <taxon>Flavobacterium</taxon>
    </lineage>
</organism>
<evidence type="ECO:0000259" key="2">
    <source>
        <dbReference type="Pfam" id="PF00535"/>
    </source>
</evidence>
<dbReference type="InterPro" id="IPR001173">
    <property type="entry name" value="Glyco_trans_2-like"/>
</dbReference>
<accession>A0AAT9GXI4</accession>
<dbReference type="CDD" id="cd04186">
    <property type="entry name" value="GT_2_like_c"/>
    <property type="match status" value="1"/>
</dbReference>
<dbReference type="PANTHER" id="PTHR43179">
    <property type="entry name" value="RHAMNOSYLTRANSFERASE WBBL"/>
    <property type="match status" value="1"/>
</dbReference>
<dbReference type="EMBL" id="AP031573">
    <property type="protein sequence ID" value="BFM41920.1"/>
    <property type="molecule type" value="Genomic_DNA"/>
</dbReference>
<proteinExistence type="predicted"/>
<protein>
    <submittedName>
        <fullName evidence="3">Glycosyltransferase family 2 protein</fullName>
    </submittedName>
</protein>
<reference evidence="3" key="1">
    <citation type="submission" date="2024-05" db="EMBL/GenBank/DDBJ databases">
        <title>Whole-Genome Sequence of CFS9, a Potential Fish Probiotic Isolated from the Body Surface of Silurus asotus.</title>
        <authorList>
            <person name="Kojima M."/>
            <person name="Tobioka K."/>
            <person name="Yokota K."/>
            <person name="Nakatani H."/>
            <person name="Hori K."/>
            <person name="Tamaru Y."/>
            <person name="Okazaki F."/>
        </authorList>
    </citation>
    <scope>NUCLEOTIDE SEQUENCE</scope>
    <source>
        <strain evidence="3">CFS9</strain>
    </source>
</reference>
<dbReference type="RefSeq" id="WP_369617164.1">
    <property type="nucleotide sequence ID" value="NZ_AP031573.1"/>
</dbReference>
<dbReference type="Pfam" id="PF00535">
    <property type="entry name" value="Glycos_transf_2"/>
    <property type="match status" value="1"/>
</dbReference>
<name>A0AAT9GXI4_9FLAO</name>
<feature type="domain" description="Glycosyltransferase 2-like" evidence="2">
    <location>
        <begin position="4"/>
        <end position="154"/>
    </location>
</feature>
<dbReference type="SUPFAM" id="SSF53448">
    <property type="entry name" value="Nucleotide-diphospho-sugar transferases"/>
    <property type="match status" value="1"/>
</dbReference>
<gene>
    <name evidence="3" type="ORF">CFS9_05610</name>
</gene>
<keyword evidence="1" id="KW-1133">Transmembrane helix</keyword>
<feature type="transmembrane region" description="Helical" evidence="1">
    <location>
        <begin position="258"/>
        <end position="277"/>
    </location>
</feature>
<dbReference type="PANTHER" id="PTHR43179:SF7">
    <property type="entry name" value="RHAMNOSYLTRANSFERASE WBBL"/>
    <property type="match status" value="1"/>
</dbReference>
<evidence type="ECO:0000313" key="3">
    <source>
        <dbReference type="EMBL" id="BFM41920.1"/>
    </source>
</evidence>
<sequence>MQLSVIILNYNVRYFLEQCVLSVQEAISSLDAEIIVVDNNSSDESCLMMKSKFPTVKLIQNDTNYGFPKGNNIGVAQARGKYVCILNPDTVVAENTFEKILNFADRQVNLGIVGCKLIDGTGAFLPESKRGIPTPWVAFTKIFGLYKIFPNWKWFNQYYAQHLGEDESGEVAVLVGAFMLMTRDLYLELEGFDEKCFMYADDIDLSYRALLKKKSNYYFHETTVLHYKGESTVKDEKYMKRFQEAMNFFYQKHFRKSWFFEFFIQIGIWFFSFVKMFQGKTKSKPLPDRVIFYSSNQILSEKLPEILKNKVDFLDFKKEKMVNSCQLFEGKRVEIILDNQYVSFKKCIKIIETLKDKTITFKIFPKNANFIIGSNSRNDRGQIVKIE</sequence>
<evidence type="ECO:0000256" key="1">
    <source>
        <dbReference type="SAM" id="Phobius"/>
    </source>
</evidence>
<dbReference type="AlphaFoldDB" id="A0AAT9GXI4"/>
<keyword evidence="1" id="KW-0472">Membrane</keyword>
<dbReference type="Gene3D" id="3.90.550.10">
    <property type="entry name" value="Spore Coat Polysaccharide Biosynthesis Protein SpsA, Chain A"/>
    <property type="match status" value="1"/>
</dbReference>
<keyword evidence="1" id="KW-0812">Transmembrane</keyword>
<dbReference type="InterPro" id="IPR029044">
    <property type="entry name" value="Nucleotide-diphossugar_trans"/>
</dbReference>